<comment type="subunit">
    <text evidence="7">Interacts with UvrB in an incision complex.</text>
</comment>
<dbReference type="PANTHER" id="PTHR30562">
    <property type="entry name" value="UVRC/OXIDOREDUCTASE"/>
    <property type="match status" value="1"/>
</dbReference>
<evidence type="ECO:0000256" key="6">
    <source>
        <dbReference type="ARBA" id="ARBA00023236"/>
    </source>
</evidence>
<name>A0A1I4X6X9_9FLAO</name>
<comment type="similarity">
    <text evidence="7">Belongs to the UvrC family.</text>
</comment>
<evidence type="ECO:0000259" key="9">
    <source>
        <dbReference type="PROSITE" id="PS50165"/>
    </source>
</evidence>
<dbReference type="SMART" id="SM00465">
    <property type="entry name" value="GIYc"/>
    <property type="match status" value="1"/>
</dbReference>
<dbReference type="Pfam" id="PF01541">
    <property type="entry name" value="GIY-YIG"/>
    <property type="match status" value="1"/>
</dbReference>
<keyword evidence="5 7" id="KW-0234">DNA repair</keyword>
<dbReference type="GO" id="GO:0005737">
    <property type="term" value="C:cytoplasm"/>
    <property type="evidence" value="ECO:0007669"/>
    <property type="project" value="UniProtKB-SubCell"/>
</dbReference>
<dbReference type="InterPro" id="IPR050066">
    <property type="entry name" value="UvrABC_protein_C"/>
</dbReference>
<feature type="domain" description="GIY-YIG" evidence="8">
    <location>
        <begin position="22"/>
        <end position="100"/>
    </location>
</feature>
<dbReference type="Proteomes" id="UP000199036">
    <property type="component" value="Unassembled WGS sequence"/>
</dbReference>
<keyword evidence="4 7" id="KW-0267">Excision nuclease</keyword>
<dbReference type="Gene3D" id="3.30.420.340">
    <property type="entry name" value="UvrC, RNAse H endonuclease domain"/>
    <property type="match status" value="1"/>
</dbReference>
<sequence length="609" mass="70479">MQPNAAMTTNSDISLQLQTLPQLPGVYQYFDKDQKLLYVGKAKNLKKRVASYFNKTHDNARLNVLVRKIVTIKHIVVKTETDALLLENNLIKNLQPRYNILLRDDKTYPWICIKNERFPRVFSTRNFIKDGSEYFGPYTSGRTLHTLLDLIRELYPLRNCNYDLSVQNIKNEKYKVCLEYHIGNCLGPCEAHETEEEYLRKIQHIRQLLKGNFKENLKEFKQLMLQYASEMKFEEAQAVKEKMQILENYQAKSTIVNPKITNVDVFSIVSDETMAYINFLQIAHGAVVRSHTLELKKRLNETDDELLVLGIVEIRERFRLLTKEVIVPFEIDLGEKISVTVPKLGDKKQLLELSERNARYYRLDQLKQIKIVDPDRHTNRVMAQMKTDLRLNKEPRHIECFDNSNIQGTNPVAACVVFKDGKPSKKDYRHFNIKTVEGPNDFASMEEVVFRRYRRLLDEGEPLPDLIIIDGGKGQLGAALKSLDILGLRGKIAIIGIAKRLEELFYPGDSVPLYLDKKSETLKIIQHLRNEAHRFGITFHRNQRSKNAIDSGLTTIPGIGPKTMEKLMIQFKSIKRLGETPEEEIVKLVGKSKAEKVVNFFKELQSKKE</sequence>
<evidence type="ECO:0000256" key="5">
    <source>
        <dbReference type="ARBA" id="ARBA00023204"/>
    </source>
</evidence>
<dbReference type="STRING" id="913024.SAMN05421741_102159"/>
<dbReference type="Gene3D" id="3.40.1440.10">
    <property type="entry name" value="GIY-YIG endonuclease"/>
    <property type="match status" value="1"/>
</dbReference>
<keyword evidence="1 7" id="KW-0963">Cytoplasm</keyword>
<evidence type="ECO:0000256" key="3">
    <source>
        <dbReference type="ARBA" id="ARBA00022769"/>
    </source>
</evidence>
<keyword evidence="11" id="KW-1185">Reference proteome</keyword>
<gene>
    <name evidence="7" type="primary">uvrC</name>
    <name evidence="10" type="ORF">SAMN05421741_102159</name>
</gene>
<dbReference type="InterPro" id="IPR010994">
    <property type="entry name" value="RuvA_2-like"/>
</dbReference>
<evidence type="ECO:0000256" key="4">
    <source>
        <dbReference type="ARBA" id="ARBA00022881"/>
    </source>
</evidence>
<dbReference type="FunFam" id="3.40.1440.10:FF:000001">
    <property type="entry name" value="UvrABC system protein C"/>
    <property type="match status" value="1"/>
</dbReference>
<dbReference type="SUPFAM" id="SSF46600">
    <property type="entry name" value="C-terminal UvrC-binding domain of UvrB"/>
    <property type="match status" value="1"/>
</dbReference>
<dbReference type="Pfam" id="PF08459">
    <property type="entry name" value="UvrC_RNaseH_dom"/>
    <property type="match status" value="1"/>
</dbReference>
<dbReference type="EMBL" id="FOVI01000002">
    <property type="protein sequence ID" value="SFN21768.1"/>
    <property type="molecule type" value="Genomic_DNA"/>
</dbReference>
<dbReference type="SUPFAM" id="SSF47781">
    <property type="entry name" value="RuvA domain 2-like"/>
    <property type="match status" value="1"/>
</dbReference>
<comment type="function">
    <text evidence="7">The UvrABC repair system catalyzes the recognition and processing of DNA lesions. UvrC both incises the 5' and 3' sides of the lesion. The N-terminal half is responsible for the 3' incision and the C-terminal half is responsible for the 5' incision.</text>
</comment>
<dbReference type="GO" id="GO:0003677">
    <property type="term" value="F:DNA binding"/>
    <property type="evidence" value="ECO:0007669"/>
    <property type="project" value="UniProtKB-UniRule"/>
</dbReference>
<dbReference type="Pfam" id="PF22920">
    <property type="entry name" value="UvrC_RNaseH"/>
    <property type="match status" value="1"/>
</dbReference>
<dbReference type="PANTHER" id="PTHR30562:SF1">
    <property type="entry name" value="UVRABC SYSTEM PROTEIN C"/>
    <property type="match status" value="1"/>
</dbReference>
<dbReference type="InterPro" id="IPR047296">
    <property type="entry name" value="GIY-YIG_UvrC_Cho"/>
</dbReference>
<dbReference type="NCBIfam" id="TIGR00194">
    <property type="entry name" value="uvrC"/>
    <property type="match status" value="1"/>
</dbReference>
<dbReference type="PROSITE" id="PS50165">
    <property type="entry name" value="UVRC"/>
    <property type="match status" value="1"/>
</dbReference>
<proteinExistence type="inferred from homology"/>
<dbReference type="InterPro" id="IPR035901">
    <property type="entry name" value="GIY-YIG_endonuc_sf"/>
</dbReference>
<dbReference type="Gene3D" id="1.10.150.20">
    <property type="entry name" value="5' to 3' exonuclease, C-terminal subdomain"/>
    <property type="match status" value="1"/>
</dbReference>
<dbReference type="GO" id="GO:0006289">
    <property type="term" value="P:nucleotide-excision repair"/>
    <property type="evidence" value="ECO:0007669"/>
    <property type="project" value="UniProtKB-UniRule"/>
</dbReference>
<protein>
    <recommendedName>
        <fullName evidence="7">UvrABC system protein C</fullName>
        <shortName evidence="7">Protein UvrC</shortName>
    </recommendedName>
    <alternativeName>
        <fullName evidence="7">Excinuclease ABC subunit C</fullName>
    </alternativeName>
</protein>
<keyword evidence="3 7" id="KW-0228">DNA excision</keyword>
<evidence type="ECO:0000256" key="1">
    <source>
        <dbReference type="ARBA" id="ARBA00022490"/>
    </source>
</evidence>
<dbReference type="PROSITE" id="PS50164">
    <property type="entry name" value="GIY_YIG"/>
    <property type="match status" value="1"/>
</dbReference>
<reference evidence="11" key="1">
    <citation type="submission" date="2016-10" db="EMBL/GenBank/DDBJ databases">
        <authorList>
            <person name="Varghese N."/>
            <person name="Submissions S."/>
        </authorList>
    </citation>
    <scope>NUCLEOTIDE SEQUENCE [LARGE SCALE GENOMIC DNA]</scope>
    <source>
        <strain evidence="11">DS-12</strain>
    </source>
</reference>
<dbReference type="InterPro" id="IPR038476">
    <property type="entry name" value="UvrC_RNase_H_dom_sf"/>
</dbReference>
<evidence type="ECO:0000256" key="2">
    <source>
        <dbReference type="ARBA" id="ARBA00022763"/>
    </source>
</evidence>
<evidence type="ECO:0000313" key="10">
    <source>
        <dbReference type="EMBL" id="SFN21768.1"/>
    </source>
</evidence>
<dbReference type="InterPro" id="IPR036876">
    <property type="entry name" value="UVR_dom_sf"/>
</dbReference>
<keyword evidence="6 7" id="KW-0742">SOS response</keyword>
<dbReference type="SUPFAM" id="SSF82771">
    <property type="entry name" value="GIY-YIG endonuclease"/>
    <property type="match status" value="1"/>
</dbReference>
<feature type="domain" description="UvrC family homology region profile" evidence="9">
    <location>
        <begin position="269"/>
        <end position="483"/>
    </location>
</feature>
<keyword evidence="2 7" id="KW-0227">DNA damage</keyword>
<dbReference type="CDD" id="cd10434">
    <property type="entry name" value="GIY-YIG_UvrC_Cho"/>
    <property type="match status" value="1"/>
</dbReference>
<dbReference type="GO" id="GO:0009380">
    <property type="term" value="C:excinuclease repair complex"/>
    <property type="evidence" value="ECO:0007669"/>
    <property type="project" value="InterPro"/>
</dbReference>
<dbReference type="HAMAP" id="MF_00203">
    <property type="entry name" value="UvrC"/>
    <property type="match status" value="1"/>
</dbReference>
<comment type="subcellular location">
    <subcellularLocation>
        <location evidence="7">Cytoplasm</location>
    </subcellularLocation>
</comment>
<evidence type="ECO:0000313" key="11">
    <source>
        <dbReference type="Proteomes" id="UP000199036"/>
    </source>
</evidence>
<dbReference type="InterPro" id="IPR004791">
    <property type="entry name" value="UvrC"/>
</dbReference>
<dbReference type="InterPro" id="IPR000305">
    <property type="entry name" value="GIY-YIG_endonuc"/>
</dbReference>
<dbReference type="InterPro" id="IPR001162">
    <property type="entry name" value="UvrC_RNase_H_dom"/>
</dbReference>
<dbReference type="GO" id="GO:0009381">
    <property type="term" value="F:excinuclease ABC activity"/>
    <property type="evidence" value="ECO:0007669"/>
    <property type="project" value="UniProtKB-UniRule"/>
</dbReference>
<dbReference type="AlphaFoldDB" id="A0A1I4X6X9"/>
<evidence type="ECO:0000259" key="8">
    <source>
        <dbReference type="PROSITE" id="PS50164"/>
    </source>
</evidence>
<evidence type="ECO:0000256" key="7">
    <source>
        <dbReference type="HAMAP-Rule" id="MF_00203"/>
    </source>
</evidence>
<accession>A0A1I4X6X9</accession>
<organism evidence="10 11">
    <name type="scientific">Paenimyroides ummariense</name>
    <dbReference type="NCBI Taxonomy" id="913024"/>
    <lineage>
        <taxon>Bacteria</taxon>
        <taxon>Pseudomonadati</taxon>
        <taxon>Bacteroidota</taxon>
        <taxon>Flavobacteriia</taxon>
        <taxon>Flavobacteriales</taxon>
        <taxon>Flavobacteriaceae</taxon>
        <taxon>Paenimyroides</taxon>
    </lineage>
</organism>
<dbReference type="GO" id="GO:0009432">
    <property type="term" value="P:SOS response"/>
    <property type="evidence" value="ECO:0007669"/>
    <property type="project" value="UniProtKB-UniRule"/>
</dbReference>